<dbReference type="GO" id="GO:0008234">
    <property type="term" value="F:cysteine-type peptidase activity"/>
    <property type="evidence" value="ECO:0007669"/>
    <property type="project" value="UniProtKB-KW"/>
</dbReference>
<dbReference type="InterPro" id="IPR038765">
    <property type="entry name" value="Papain-like_cys_pep_sf"/>
</dbReference>
<dbReference type="PANTHER" id="PTHR47053">
    <property type="entry name" value="MUREIN DD-ENDOPEPTIDASE MEPH-RELATED"/>
    <property type="match status" value="1"/>
</dbReference>
<dbReference type="RefSeq" id="WP_203918018.1">
    <property type="nucleotide sequence ID" value="NZ_BONZ01000023.1"/>
</dbReference>
<dbReference type="InterPro" id="IPR000064">
    <property type="entry name" value="NLP_P60_dom"/>
</dbReference>
<feature type="chain" id="PRO_5039666253" evidence="5">
    <location>
        <begin position="23"/>
        <end position="351"/>
    </location>
</feature>
<comment type="caution">
    <text evidence="7">The sequence shown here is derived from an EMBL/GenBank/DDBJ whole genome shotgun (WGS) entry which is preliminary data.</text>
</comment>
<keyword evidence="4" id="KW-0788">Thiol protease</keyword>
<evidence type="ECO:0000256" key="3">
    <source>
        <dbReference type="ARBA" id="ARBA00022801"/>
    </source>
</evidence>
<feature type="domain" description="NlpC/P60" evidence="6">
    <location>
        <begin position="223"/>
        <end position="351"/>
    </location>
</feature>
<keyword evidence="8" id="KW-1185">Reference proteome</keyword>
<proteinExistence type="inferred from homology"/>
<dbReference type="Gene3D" id="3.90.1720.10">
    <property type="entry name" value="endopeptidase domain like (from Nostoc punctiforme)"/>
    <property type="match status" value="1"/>
</dbReference>
<evidence type="ECO:0000313" key="8">
    <source>
        <dbReference type="Proteomes" id="UP000642748"/>
    </source>
</evidence>
<dbReference type="AlphaFoldDB" id="A0A8J3VPV9"/>
<evidence type="ECO:0000256" key="5">
    <source>
        <dbReference type="SAM" id="SignalP"/>
    </source>
</evidence>
<name>A0A8J3VPV9_9ACTN</name>
<keyword evidence="3" id="KW-0378">Hydrolase</keyword>
<dbReference type="Pfam" id="PF23795">
    <property type="entry name" value="SH3_YKFC_2nd"/>
    <property type="match status" value="1"/>
</dbReference>
<keyword evidence="2" id="KW-0645">Protease</keyword>
<dbReference type="PROSITE" id="PS51318">
    <property type="entry name" value="TAT"/>
    <property type="match status" value="1"/>
</dbReference>
<dbReference type="InterPro" id="IPR051202">
    <property type="entry name" value="Peptidase_C40"/>
</dbReference>
<evidence type="ECO:0000256" key="4">
    <source>
        <dbReference type="ARBA" id="ARBA00022807"/>
    </source>
</evidence>
<dbReference type="InterPro" id="IPR057812">
    <property type="entry name" value="SH3_YKFC_2nd"/>
</dbReference>
<dbReference type="PROSITE" id="PS51935">
    <property type="entry name" value="NLPC_P60"/>
    <property type="match status" value="1"/>
</dbReference>
<evidence type="ECO:0000256" key="2">
    <source>
        <dbReference type="ARBA" id="ARBA00022670"/>
    </source>
</evidence>
<gene>
    <name evidence="7" type="ORF">Raf01_25240</name>
</gene>
<feature type="signal peptide" evidence="5">
    <location>
        <begin position="1"/>
        <end position="22"/>
    </location>
</feature>
<comment type="similarity">
    <text evidence="1">Belongs to the peptidase C40 family.</text>
</comment>
<dbReference type="InterPro" id="IPR006311">
    <property type="entry name" value="TAT_signal"/>
</dbReference>
<dbReference type="PANTHER" id="PTHR47053:SF3">
    <property type="entry name" value="GAMMA-D-GLUTAMYL-L-LYSINE DIPEPTIDYL-PEPTIDASE"/>
    <property type="match status" value="1"/>
</dbReference>
<dbReference type="SUPFAM" id="SSF54001">
    <property type="entry name" value="Cysteine proteinases"/>
    <property type="match status" value="1"/>
</dbReference>
<evidence type="ECO:0000313" key="7">
    <source>
        <dbReference type="EMBL" id="GIH14352.1"/>
    </source>
</evidence>
<accession>A0A8J3VPV9</accession>
<keyword evidence="5" id="KW-0732">Signal</keyword>
<organism evidence="7 8">
    <name type="scientific">Rugosimonospora africana</name>
    <dbReference type="NCBI Taxonomy" id="556532"/>
    <lineage>
        <taxon>Bacteria</taxon>
        <taxon>Bacillati</taxon>
        <taxon>Actinomycetota</taxon>
        <taxon>Actinomycetes</taxon>
        <taxon>Micromonosporales</taxon>
        <taxon>Micromonosporaceae</taxon>
        <taxon>Rugosimonospora</taxon>
    </lineage>
</organism>
<evidence type="ECO:0000259" key="6">
    <source>
        <dbReference type="PROSITE" id="PS51935"/>
    </source>
</evidence>
<dbReference type="EMBL" id="BONZ01000023">
    <property type="protein sequence ID" value="GIH14352.1"/>
    <property type="molecule type" value="Genomic_DNA"/>
</dbReference>
<dbReference type="Proteomes" id="UP000642748">
    <property type="component" value="Unassembled WGS sequence"/>
</dbReference>
<dbReference type="Pfam" id="PF00877">
    <property type="entry name" value="NLPC_P60"/>
    <property type="match status" value="1"/>
</dbReference>
<sequence length="351" mass="37192">MTISRRGVLLGAMGLPTSLALAATARPASAAQPAAGTDDHTTDDPATAYVDVSVATLWVSPGTDRPVDLPSTTNPADPAGWMAAMSLADRVWLVGELETQASYGQAVRILARSGDWVNVAVVGQPTPRNPLGYPGWMPAAQLTTGRGFAPLTGRPFATVIGDTAKLYHTPHRIEPFLELSFNTRLPVLSRTPDGVHVATPADGPKWLRREDVAVYDTVADIPRPTGGDLVATANRFVGVRYLWAGVSTYGFDCSGFTSTVYSAHGITIPRDAGPQHDAGVPVAREDLRAGDLIFFAHNNGMGSIHHVGMCAGDGDIIDAPTNTATVEGGVERVKLAEHRYIKEYAGAVRYL</sequence>
<reference evidence="7" key="1">
    <citation type="submission" date="2021-01" db="EMBL/GenBank/DDBJ databases">
        <title>Whole genome shotgun sequence of Rugosimonospora africana NBRC 104875.</title>
        <authorList>
            <person name="Komaki H."/>
            <person name="Tamura T."/>
        </authorList>
    </citation>
    <scope>NUCLEOTIDE SEQUENCE</scope>
    <source>
        <strain evidence="7">NBRC 104875</strain>
    </source>
</reference>
<protein>
    <submittedName>
        <fullName evidence="7">Peptidase P60</fullName>
    </submittedName>
</protein>
<dbReference type="GO" id="GO:0006508">
    <property type="term" value="P:proteolysis"/>
    <property type="evidence" value="ECO:0007669"/>
    <property type="project" value="UniProtKB-KW"/>
</dbReference>
<dbReference type="Gene3D" id="2.30.30.40">
    <property type="entry name" value="SH3 Domains"/>
    <property type="match status" value="2"/>
</dbReference>
<evidence type="ECO:0000256" key="1">
    <source>
        <dbReference type="ARBA" id="ARBA00007074"/>
    </source>
</evidence>